<keyword evidence="1" id="KW-0175">Coiled coil</keyword>
<evidence type="ECO:0008006" key="4">
    <source>
        <dbReference type="Google" id="ProtNLM"/>
    </source>
</evidence>
<evidence type="ECO:0000313" key="2">
    <source>
        <dbReference type="EMBL" id="MCT2584599.1"/>
    </source>
</evidence>
<gene>
    <name evidence="2" type="ORF">JT362_15870</name>
</gene>
<comment type="caution">
    <text evidence="2">The sequence shown here is derived from an EMBL/GenBank/DDBJ whole genome shotgun (WGS) entry which is preliminary data.</text>
</comment>
<evidence type="ECO:0000256" key="1">
    <source>
        <dbReference type="SAM" id="Coils"/>
    </source>
</evidence>
<keyword evidence="3" id="KW-1185">Reference proteome</keyword>
<reference evidence="2 3" key="1">
    <citation type="submission" date="2021-02" db="EMBL/GenBank/DDBJ databases">
        <title>Actinophytocola xerophila sp. nov., isolated from soil of cotton cropping field.</title>
        <authorList>
            <person name="Huang R."/>
            <person name="Chen X."/>
            <person name="Ge X."/>
            <person name="Liu W."/>
        </authorList>
    </citation>
    <scope>NUCLEOTIDE SEQUENCE [LARGE SCALE GENOMIC DNA]</scope>
    <source>
        <strain evidence="2 3">S1-96</strain>
    </source>
</reference>
<sequence length="308" mass="35704">MTATDTRDDLVPLRTDFDVVWRGYDRDQVQQYVHGMEADMRLVAIDRDAAVARTEDLIRQLEAARTENRALRQRIDRISRTPIEPDGLTERLRRMTELAHEEAADITTRARTAAEHSWATASQATDRLRRRAEHLVAELDRRRQEMETEHRELMSRAREQVEKMTRQAEHRRRELDEQAARLRRQVETDFEVAMAARRAEAMRVMAEQDRAAQARADRLIREATEHAHRIVADARHHLDVLRAHRDRLADGLRTAQQLLTDAEPMLHPLPEETTPEETALHPALTVAGDNRPMEVTSRDHHHKSAPAC</sequence>
<feature type="coiled-coil region" evidence="1">
    <location>
        <begin position="47"/>
        <end position="81"/>
    </location>
</feature>
<evidence type="ECO:0000313" key="3">
    <source>
        <dbReference type="Proteomes" id="UP001156441"/>
    </source>
</evidence>
<dbReference type="Proteomes" id="UP001156441">
    <property type="component" value="Unassembled WGS sequence"/>
</dbReference>
<accession>A0ABT2JAI7</accession>
<protein>
    <recommendedName>
        <fullName evidence="4">Cell division protein DivIVA</fullName>
    </recommendedName>
</protein>
<dbReference type="EMBL" id="JAFFZE010000012">
    <property type="protein sequence ID" value="MCT2584599.1"/>
    <property type="molecule type" value="Genomic_DNA"/>
</dbReference>
<name>A0ABT2JAI7_9PSEU</name>
<proteinExistence type="predicted"/>
<dbReference type="RefSeq" id="WP_260191993.1">
    <property type="nucleotide sequence ID" value="NZ_JAFFZE010000012.1"/>
</dbReference>
<organism evidence="2 3">
    <name type="scientific">Actinophytocola gossypii</name>
    <dbReference type="NCBI Taxonomy" id="2812003"/>
    <lineage>
        <taxon>Bacteria</taxon>
        <taxon>Bacillati</taxon>
        <taxon>Actinomycetota</taxon>
        <taxon>Actinomycetes</taxon>
        <taxon>Pseudonocardiales</taxon>
        <taxon>Pseudonocardiaceae</taxon>
    </lineage>
</organism>
<feature type="coiled-coil region" evidence="1">
    <location>
        <begin position="125"/>
        <end position="185"/>
    </location>
</feature>